<dbReference type="GO" id="GO:0034605">
    <property type="term" value="P:cellular response to heat"/>
    <property type="evidence" value="ECO:0007669"/>
    <property type="project" value="TreeGrafter"/>
</dbReference>
<dbReference type="GO" id="GO:0005524">
    <property type="term" value="F:ATP binding"/>
    <property type="evidence" value="ECO:0007669"/>
    <property type="project" value="UniProtKB-KW"/>
</dbReference>
<dbReference type="Gene3D" id="3.40.50.300">
    <property type="entry name" value="P-loop containing nucleotide triphosphate hydrolases"/>
    <property type="match status" value="2"/>
</dbReference>
<dbReference type="GO" id="GO:0008233">
    <property type="term" value="F:peptidase activity"/>
    <property type="evidence" value="ECO:0007669"/>
    <property type="project" value="UniProtKB-KW"/>
</dbReference>
<protein>
    <submittedName>
        <fullName evidence="8">ATP binding subunit of clp protease</fullName>
    </submittedName>
</protein>
<dbReference type="Pfam" id="PF10431">
    <property type="entry name" value="ClpB_D2-small"/>
    <property type="match status" value="1"/>
</dbReference>
<dbReference type="InterPro" id="IPR019489">
    <property type="entry name" value="Clp_ATPase_C"/>
</dbReference>
<proteinExistence type="predicted"/>
<keyword evidence="8" id="KW-0378">Hydrolase</keyword>
<dbReference type="PROSITE" id="PS00870">
    <property type="entry name" value="CLPAB_1"/>
    <property type="match status" value="1"/>
</dbReference>
<accession>A0A0H5BKZ0</accession>
<evidence type="ECO:0000259" key="7">
    <source>
        <dbReference type="SMART" id="SM01086"/>
    </source>
</evidence>
<gene>
    <name evidence="8" type="primary">ClpC</name>
</gene>
<dbReference type="PANTHER" id="PTHR11638:SF18">
    <property type="entry name" value="HEAT SHOCK PROTEIN 104"/>
    <property type="match status" value="1"/>
</dbReference>
<dbReference type="InterPro" id="IPR003593">
    <property type="entry name" value="AAA+_ATPase"/>
</dbReference>
<evidence type="ECO:0000313" key="8">
    <source>
        <dbReference type="EMBL" id="BAS02000.1"/>
    </source>
</evidence>
<dbReference type="SUPFAM" id="SSF81923">
    <property type="entry name" value="Double Clp-N motif"/>
    <property type="match status" value="1"/>
</dbReference>
<dbReference type="SMART" id="SM01086">
    <property type="entry name" value="ClpB_D2-small"/>
    <property type="match status" value="1"/>
</dbReference>
<dbReference type="CDD" id="cd19499">
    <property type="entry name" value="RecA-like_ClpB_Hsp104-like"/>
    <property type="match status" value="1"/>
</dbReference>
<dbReference type="SUPFAM" id="SSF52540">
    <property type="entry name" value="P-loop containing nucleoside triphosphate hydrolases"/>
    <property type="match status" value="2"/>
</dbReference>
<keyword evidence="3" id="KW-0067">ATP-binding</keyword>
<evidence type="ECO:0000256" key="3">
    <source>
        <dbReference type="ARBA" id="ARBA00022840"/>
    </source>
</evidence>
<dbReference type="AlphaFoldDB" id="A0A0H5BKZ0"/>
<feature type="domain" description="Clp ATPase C-terminal" evidence="7">
    <location>
        <begin position="809"/>
        <end position="898"/>
    </location>
</feature>
<dbReference type="InterPro" id="IPR036628">
    <property type="entry name" value="Clp_N_dom_sf"/>
</dbReference>
<dbReference type="Pfam" id="PF00004">
    <property type="entry name" value="AAA"/>
    <property type="match status" value="1"/>
</dbReference>
<keyword evidence="8" id="KW-0645">Protease</keyword>
<keyword evidence="4" id="KW-0143">Chaperone</keyword>
<dbReference type="Pfam" id="PF17871">
    <property type="entry name" value="AAA_lid_9"/>
    <property type="match status" value="1"/>
</dbReference>
<name>A0A0H5BKZ0_9EUKA</name>
<dbReference type="FunFam" id="3.40.50.300:FF:000025">
    <property type="entry name" value="ATP-dependent Clp protease subunit"/>
    <property type="match status" value="1"/>
</dbReference>
<dbReference type="PANTHER" id="PTHR11638">
    <property type="entry name" value="ATP-DEPENDENT CLP PROTEASE"/>
    <property type="match status" value="1"/>
</dbReference>
<dbReference type="GO" id="GO:0016887">
    <property type="term" value="F:ATP hydrolysis activity"/>
    <property type="evidence" value="ECO:0007669"/>
    <property type="project" value="InterPro"/>
</dbReference>
<dbReference type="GO" id="GO:0005737">
    <property type="term" value="C:cytoplasm"/>
    <property type="evidence" value="ECO:0007669"/>
    <property type="project" value="TreeGrafter"/>
</dbReference>
<organism evidence="8">
    <name type="scientific">Amorphochlora amoebiformis</name>
    <dbReference type="NCBI Taxonomy" id="1561963"/>
    <lineage>
        <taxon>Eukaryota</taxon>
        <taxon>Sar</taxon>
        <taxon>Rhizaria</taxon>
        <taxon>Cercozoa</taxon>
        <taxon>Chlorarachniophyceae</taxon>
        <taxon>Amorphochlora</taxon>
    </lineage>
</organism>
<sequence>MIYKLLNTMNTFSDIKALKVRNLLGIRNNSNFNKFRVCQITKYNNYMKKNYESNNSFIHRKNLRVNVRFARINSENFCDGVAHMLVVANVLSTIFDTINITGPILILAIILNDKDSNGHLLLHTWGTSYFIAKLESDEIRPKLHTLYGNSIDQYSFDVEAYSIMDYAERYAFYFNAKKITTFHVLLAVSRYKNGGAYRVLKNSTPMFEELEKIMDKIRPNIIIRRDPKGFIYKVTKTDLPDIYAESEDIIESFGSDLTEKAAFEEIDPVVGREKEIERIIRVLARKSKNTPCLVGEPGVGKTAIAEGLAVKIHDNEVPRFLQNKRIVNIEVSKIVAGSRYRGDFESRLLQVVEMAKIEDDVILFIDEIHTVMGAGSAEGTLDAANMLKPPLSRGEIKVIGATTLDEFRKFIKADGALERRFQAVRVPEPSLEETVRILRGIRKIFAPYHKVVYTDEALEACAKYAKQYINDKFLPDKAIDLMDESGALVKMKIPDDKTEEEANDIRQLLKAHQETVNSIKSKKLLEIRSSVANEVGIMNMIEEKKKNRKLTVKQIKKKKLKTKAVTKKDVGYVVEEMTGVKVVEVSKSESQDLLNLEKVMHKTVIGQDDAVNAVARAMRKSRVGLRDPKRPIASFIFAGPTGVGKTELAKTLARVYFDSEDNMIRFDMSEYMEKHNVSKLIGAPPGYLGYQDGGQLTEPVRKNPHSLLLFDEVEKAHPDVYLSLLQVLDDGRLSDSKGKIVDFKNTILILTSNLGSREVQEKSRAGSEGNPNKELSETERKEIINTEIARYFRPEFLNRIDEIIIFKPLTQENIYYIYDIFMNFVKDRALKLGIQLQETERLRKFITVLGYSPAFGARPLKRTISRLIEDPLAEKVLSGELQSGDNIVLDHFQTKVAFVKLGPRIKIIN</sequence>
<dbReference type="InterPro" id="IPR001270">
    <property type="entry name" value="ClpA/B"/>
</dbReference>
<dbReference type="CDD" id="cd00009">
    <property type="entry name" value="AAA"/>
    <property type="match status" value="1"/>
</dbReference>
<evidence type="ECO:0000256" key="4">
    <source>
        <dbReference type="ARBA" id="ARBA00023186"/>
    </source>
</evidence>
<dbReference type="EMBL" id="AB996604">
    <property type="protein sequence ID" value="BAS02000.1"/>
    <property type="molecule type" value="Genomic_DNA"/>
</dbReference>
<evidence type="ECO:0000256" key="2">
    <source>
        <dbReference type="ARBA" id="ARBA00022741"/>
    </source>
</evidence>
<geneLocation type="nucleomorph" evidence="8"/>
<keyword evidence="8" id="KW-0542">Nucleomorph</keyword>
<dbReference type="SMART" id="SM00382">
    <property type="entry name" value="AAA"/>
    <property type="match status" value="2"/>
</dbReference>
<dbReference type="GO" id="GO:0006508">
    <property type="term" value="P:proteolysis"/>
    <property type="evidence" value="ECO:0007669"/>
    <property type="project" value="UniProtKB-KW"/>
</dbReference>
<dbReference type="InterPro" id="IPR027417">
    <property type="entry name" value="P-loop_NTPase"/>
</dbReference>
<evidence type="ECO:0000256" key="5">
    <source>
        <dbReference type="SAM" id="MobiDB-lite"/>
    </source>
</evidence>
<evidence type="ECO:0000259" key="6">
    <source>
        <dbReference type="SMART" id="SM00382"/>
    </source>
</evidence>
<dbReference type="InterPro" id="IPR050130">
    <property type="entry name" value="ClpA_ClpB"/>
</dbReference>
<dbReference type="InterPro" id="IPR003959">
    <property type="entry name" value="ATPase_AAA_core"/>
</dbReference>
<keyword evidence="2" id="KW-0547">Nucleotide-binding</keyword>
<reference evidence="8" key="1">
    <citation type="journal article" date="2015" name="Genome Biol. Evol.">
        <title>Nucleomorph Genome Sequences of Two Chlorarachniophytes, Amorphochlora amoebiformis and Lotharella vacuolata.</title>
        <authorList>
            <person name="Suzuki S."/>
            <person name="Shirato S."/>
            <person name="Hirakawa Y."/>
            <person name="Ishida K."/>
        </authorList>
    </citation>
    <scope>NUCLEOTIDE SEQUENCE</scope>
    <source>
        <strain evidence="8">CCMP2058</strain>
    </source>
</reference>
<feature type="region of interest" description="Disordered" evidence="5">
    <location>
        <begin position="759"/>
        <end position="778"/>
    </location>
</feature>
<dbReference type="InterPro" id="IPR018368">
    <property type="entry name" value="ClpA/B_CS1"/>
</dbReference>
<dbReference type="InterPro" id="IPR041546">
    <property type="entry name" value="ClpA/ClpB_AAA_lid"/>
</dbReference>
<dbReference type="Pfam" id="PF07724">
    <property type="entry name" value="AAA_2"/>
    <property type="match status" value="1"/>
</dbReference>
<dbReference type="Gene3D" id="1.10.8.60">
    <property type="match status" value="2"/>
</dbReference>
<feature type="domain" description="AAA+ ATPase" evidence="6">
    <location>
        <begin position="631"/>
        <end position="810"/>
    </location>
</feature>
<evidence type="ECO:0000256" key="1">
    <source>
        <dbReference type="ARBA" id="ARBA00022737"/>
    </source>
</evidence>
<feature type="domain" description="AAA+ ATPase" evidence="6">
    <location>
        <begin position="287"/>
        <end position="431"/>
    </location>
</feature>
<dbReference type="PRINTS" id="PR00300">
    <property type="entry name" value="CLPPROTEASEA"/>
</dbReference>
<keyword evidence="1" id="KW-0677">Repeat</keyword>